<organism evidence="2 3">
    <name type="scientific">Mycena pura</name>
    <dbReference type="NCBI Taxonomy" id="153505"/>
    <lineage>
        <taxon>Eukaryota</taxon>
        <taxon>Fungi</taxon>
        <taxon>Dikarya</taxon>
        <taxon>Basidiomycota</taxon>
        <taxon>Agaricomycotina</taxon>
        <taxon>Agaricomycetes</taxon>
        <taxon>Agaricomycetidae</taxon>
        <taxon>Agaricales</taxon>
        <taxon>Marasmiineae</taxon>
        <taxon>Mycenaceae</taxon>
        <taxon>Mycena</taxon>
    </lineage>
</organism>
<keyword evidence="3" id="KW-1185">Reference proteome</keyword>
<evidence type="ECO:0000313" key="3">
    <source>
        <dbReference type="Proteomes" id="UP001219525"/>
    </source>
</evidence>
<evidence type="ECO:0000256" key="1">
    <source>
        <dbReference type="SAM" id="MobiDB-lite"/>
    </source>
</evidence>
<dbReference type="EMBL" id="JARJCW010000057">
    <property type="protein sequence ID" value="KAJ7201875.1"/>
    <property type="molecule type" value="Genomic_DNA"/>
</dbReference>
<protein>
    <submittedName>
        <fullName evidence="2">Uncharacterized protein</fullName>
    </submittedName>
</protein>
<dbReference type="Proteomes" id="UP001219525">
    <property type="component" value="Unassembled WGS sequence"/>
</dbReference>
<reference evidence="2" key="1">
    <citation type="submission" date="2023-03" db="EMBL/GenBank/DDBJ databases">
        <title>Massive genome expansion in bonnet fungi (Mycena s.s.) driven by repeated elements and novel gene families across ecological guilds.</title>
        <authorList>
            <consortium name="Lawrence Berkeley National Laboratory"/>
            <person name="Harder C.B."/>
            <person name="Miyauchi S."/>
            <person name="Viragh M."/>
            <person name="Kuo A."/>
            <person name="Thoen E."/>
            <person name="Andreopoulos B."/>
            <person name="Lu D."/>
            <person name="Skrede I."/>
            <person name="Drula E."/>
            <person name="Henrissat B."/>
            <person name="Morin E."/>
            <person name="Kohler A."/>
            <person name="Barry K."/>
            <person name="LaButti K."/>
            <person name="Morin E."/>
            <person name="Salamov A."/>
            <person name="Lipzen A."/>
            <person name="Mereny Z."/>
            <person name="Hegedus B."/>
            <person name="Baldrian P."/>
            <person name="Stursova M."/>
            <person name="Weitz H."/>
            <person name="Taylor A."/>
            <person name="Grigoriev I.V."/>
            <person name="Nagy L.G."/>
            <person name="Martin F."/>
            <person name="Kauserud H."/>
        </authorList>
    </citation>
    <scope>NUCLEOTIDE SEQUENCE</scope>
    <source>
        <strain evidence="2">9144</strain>
    </source>
</reference>
<comment type="caution">
    <text evidence="2">The sequence shown here is derived from an EMBL/GenBank/DDBJ whole genome shotgun (WGS) entry which is preliminary data.</text>
</comment>
<feature type="compositionally biased region" description="Polar residues" evidence="1">
    <location>
        <begin position="51"/>
        <end position="65"/>
    </location>
</feature>
<dbReference type="AlphaFoldDB" id="A0AAD6V4D1"/>
<gene>
    <name evidence="2" type="ORF">GGX14DRAFT_399823</name>
</gene>
<proteinExistence type="predicted"/>
<feature type="region of interest" description="Disordered" evidence="1">
    <location>
        <begin position="37"/>
        <end position="66"/>
    </location>
</feature>
<accession>A0AAD6V4D1</accession>
<sequence>MPSTTMQTPRAPAAAAAVYNRQRPQIEDPGITHCRVAWPRPPAPAPRRVRTCQTERANSSSSSGTARVRCGAPRVVIEQTTARLRCLMPDLWTKGGGGNDGGEAGAHIYVRSKPVSGPASRLFSERGLGQSNQNKCGLHKSNDFPAPVRSTALLEGSVTNCHVVTGPLTKDDFNTKYWEDKLGDVSRLPLDSKLHLILSLVVFLGISVRHLLSFIFTTDIKPVKDCAARRTHILIMGAAMQISCKTGTNPVDDYPHRKGWSASGQQQGNHRHILTDSNQGSHHFWHPGPVKTLPVAGASQKDAVKATEDSTDKMYLPEVRSKGERKKYDELRRDFRVGKFCGAGALQPGRTFACTASWCTR</sequence>
<evidence type="ECO:0000313" key="2">
    <source>
        <dbReference type="EMBL" id="KAJ7201875.1"/>
    </source>
</evidence>
<name>A0AAD6V4D1_9AGAR</name>